<dbReference type="EMBL" id="BPQB01000121">
    <property type="protein sequence ID" value="GJE99804.1"/>
    <property type="molecule type" value="Genomic_DNA"/>
</dbReference>
<evidence type="ECO:0000313" key="3">
    <source>
        <dbReference type="Proteomes" id="UP000703269"/>
    </source>
</evidence>
<keyword evidence="3" id="KW-1185">Reference proteome</keyword>
<evidence type="ECO:0000313" key="2">
    <source>
        <dbReference type="EMBL" id="GJE99804.1"/>
    </source>
</evidence>
<evidence type="ECO:0000256" key="1">
    <source>
        <dbReference type="SAM" id="MobiDB-lite"/>
    </source>
</evidence>
<dbReference type="AlphaFoldDB" id="A0A9P3LMK8"/>
<accession>A0A9P3LMK8</accession>
<feature type="region of interest" description="Disordered" evidence="1">
    <location>
        <begin position="1"/>
        <end position="69"/>
    </location>
</feature>
<comment type="caution">
    <text evidence="2">The sequence shown here is derived from an EMBL/GenBank/DDBJ whole genome shotgun (WGS) entry which is preliminary data.</text>
</comment>
<protein>
    <submittedName>
        <fullName evidence="2">Uncharacterized protein</fullName>
    </submittedName>
</protein>
<organism evidence="2 3">
    <name type="scientific">Phanerochaete sordida</name>
    <dbReference type="NCBI Taxonomy" id="48140"/>
    <lineage>
        <taxon>Eukaryota</taxon>
        <taxon>Fungi</taxon>
        <taxon>Dikarya</taxon>
        <taxon>Basidiomycota</taxon>
        <taxon>Agaricomycotina</taxon>
        <taxon>Agaricomycetes</taxon>
        <taxon>Polyporales</taxon>
        <taxon>Phanerochaetaceae</taxon>
        <taxon>Phanerochaete</taxon>
    </lineage>
</organism>
<feature type="compositionally biased region" description="Low complexity" evidence="1">
    <location>
        <begin position="9"/>
        <end position="39"/>
    </location>
</feature>
<sequence>MPPKRKAAVSKTNASSAATKKAKTAAAPAPKASKAAAKTTTRDATDSGLPSENDASSDENEASDAPCPTCGKTGLIGSTSQAPVTPAATTTTDFAGNFAWFNSDDRDLASLRPSKKLTSAEWAKIHASLTQRLAASPSHRATFALKLGYRGKRTYLRGADARGESLADRVLAARGAEIVGGYAGDISLDEEAPAYYPHDADLSCVPGFEARLAVSPRMGVRGQGVFKMHRVWADERDPSKELFEGFWDLTVSADNNHTKGRYGMEDDEEGAGALFWAVRHVGGEEEQEDSEDESCFY</sequence>
<proteinExistence type="predicted"/>
<gene>
    <name evidence="2" type="ORF">PsYK624_160750</name>
</gene>
<dbReference type="OrthoDB" id="10418988at2759"/>
<reference evidence="2 3" key="1">
    <citation type="submission" date="2021-08" db="EMBL/GenBank/DDBJ databases">
        <title>Draft Genome Sequence of Phanerochaete sordida strain YK-624.</title>
        <authorList>
            <person name="Mori T."/>
            <person name="Dohra H."/>
            <person name="Suzuki T."/>
            <person name="Kawagishi H."/>
            <person name="Hirai H."/>
        </authorList>
    </citation>
    <scope>NUCLEOTIDE SEQUENCE [LARGE SCALE GENOMIC DNA]</scope>
    <source>
        <strain evidence="2 3">YK-624</strain>
    </source>
</reference>
<dbReference type="Proteomes" id="UP000703269">
    <property type="component" value="Unassembled WGS sequence"/>
</dbReference>
<name>A0A9P3LMK8_9APHY</name>